<keyword evidence="2" id="KW-1185">Reference proteome</keyword>
<protein>
    <submittedName>
        <fullName evidence="1">Uncharacterized protein</fullName>
    </submittedName>
</protein>
<accession>A0A4Y2U563</accession>
<dbReference type="InterPro" id="IPR050951">
    <property type="entry name" value="Retrovirus_Pol_polyprotein"/>
</dbReference>
<evidence type="ECO:0000313" key="1">
    <source>
        <dbReference type="EMBL" id="GBO08149.1"/>
    </source>
</evidence>
<organism evidence="1 2">
    <name type="scientific">Araneus ventricosus</name>
    <name type="common">Orbweaver spider</name>
    <name type="synonym">Epeira ventricosa</name>
    <dbReference type="NCBI Taxonomy" id="182803"/>
    <lineage>
        <taxon>Eukaryota</taxon>
        <taxon>Metazoa</taxon>
        <taxon>Ecdysozoa</taxon>
        <taxon>Arthropoda</taxon>
        <taxon>Chelicerata</taxon>
        <taxon>Arachnida</taxon>
        <taxon>Araneae</taxon>
        <taxon>Araneomorphae</taxon>
        <taxon>Entelegynae</taxon>
        <taxon>Araneoidea</taxon>
        <taxon>Araneidae</taxon>
        <taxon>Araneus</taxon>
    </lineage>
</organism>
<dbReference type="InterPro" id="IPR043502">
    <property type="entry name" value="DNA/RNA_pol_sf"/>
</dbReference>
<dbReference type="OrthoDB" id="6434021at2759"/>
<dbReference type="EMBL" id="BGPR01033993">
    <property type="protein sequence ID" value="GBO08149.1"/>
    <property type="molecule type" value="Genomic_DNA"/>
</dbReference>
<dbReference type="Proteomes" id="UP000499080">
    <property type="component" value="Unassembled WGS sequence"/>
</dbReference>
<reference evidence="1 2" key="1">
    <citation type="journal article" date="2019" name="Sci. Rep.">
        <title>Orb-weaving spider Araneus ventricosus genome elucidates the spidroin gene catalogue.</title>
        <authorList>
            <person name="Kono N."/>
            <person name="Nakamura H."/>
            <person name="Ohtoshi R."/>
            <person name="Moran D.A.P."/>
            <person name="Shinohara A."/>
            <person name="Yoshida Y."/>
            <person name="Fujiwara M."/>
            <person name="Mori M."/>
            <person name="Tomita M."/>
            <person name="Arakawa K."/>
        </authorList>
    </citation>
    <scope>NUCLEOTIDE SEQUENCE [LARGE SCALE GENOMIC DNA]</scope>
</reference>
<dbReference type="AlphaFoldDB" id="A0A4Y2U563"/>
<dbReference type="GO" id="GO:0071897">
    <property type="term" value="P:DNA biosynthetic process"/>
    <property type="evidence" value="ECO:0007669"/>
    <property type="project" value="UniProtKB-ARBA"/>
</dbReference>
<dbReference type="SUPFAM" id="SSF56672">
    <property type="entry name" value="DNA/RNA polymerases"/>
    <property type="match status" value="1"/>
</dbReference>
<dbReference type="Gene3D" id="6.10.250.3030">
    <property type="match status" value="1"/>
</dbReference>
<gene>
    <name evidence="1" type="ORF">AVEN_18876_1</name>
</gene>
<evidence type="ECO:0000313" key="2">
    <source>
        <dbReference type="Proteomes" id="UP000499080"/>
    </source>
</evidence>
<dbReference type="PANTHER" id="PTHR37984">
    <property type="entry name" value="PROTEIN CBG26694"/>
    <property type="match status" value="1"/>
</dbReference>
<proteinExistence type="predicted"/>
<comment type="caution">
    <text evidence="1">The sequence shown here is derived from an EMBL/GenBank/DDBJ whole genome shotgun (WGS) entry which is preliminary data.</text>
</comment>
<sequence>MPHINKVMDLRTLCGPRIISNATTDNATEILQLSNRHFDKALKMGVMDFIHSHSDAVFRTEGWKKFEAMTDDSILKRLTPYRIPVALQEEVERQIHELLETGLIEHSDSDWAHPVVCVAKKNGNVRFCVD</sequence>
<name>A0A4Y2U563_ARAVE</name>
<dbReference type="PANTHER" id="PTHR37984:SF5">
    <property type="entry name" value="PROTEIN NYNRIN-LIKE"/>
    <property type="match status" value="1"/>
</dbReference>
<dbReference type="Gene3D" id="3.10.10.10">
    <property type="entry name" value="HIV Type 1 Reverse Transcriptase, subunit A, domain 1"/>
    <property type="match status" value="1"/>
</dbReference>